<dbReference type="EMBL" id="ACXX02000016">
    <property type="protein sequence ID" value="EGD46161.1"/>
    <property type="molecule type" value="Genomic_DNA"/>
</dbReference>
<gene>
    <name evidence="2" type="ORF">Cpap_0455</name>
</gene>
<keyword evidence="1" id="KW-1133">Transmembrane helix</keyword>
<comment type="caution">
    <text evidence="2">The sequence shown here is derived from an EMBL/GenBank/DDBJ whole genome shotgun (WGS) entry which is preliminary data.</text>
</comment>
<reference evidence="2" key="1">
    <citation type="submission" date="2009-07" db="EMBL/GenBank/DDBJ databases">
        <authorList>
            <consortium name="US DOE Joint Genome Institute (JGI-PGF)"/>
            <person name="Lucas S."/>
            <person name="Copeland A."/>
            <person name="Lapidus A."/>
            <person name="Glavina del Rio T."/>
            <person name="Tice H."/>
            <person name="Bruce D."/>
            <person name="Goodwin L."/>
            <person name="Pitluck S."/>
            <person name="Larimer F."/>
            <person name="Land M.L."/>
            <person name="Mouttaki H."/>
            <person name="He Z."/>
            <person name="Zhou J."/>
            <person name="Hemme C.L."/>
        </authorList>
    </citation>
    <scope>NUCLEOTIDE SEQUENCE [LARGE SCALE GENOMIC DNA]</scope>
    <source>
        <strain evidence="2">DSM 2782</strain>
    </source>
</reference>
<dbReference type="STRING" id="588581.Cpap_0455"/>
<name>F1THF8_9FIRM</name>
<proteinExistence type="predicted"/>
<dbReference type="AlphaFoldDB" id="F1THF8"/>
<evidence type="ECO:0000313" key="2">
    <source>
        <dbReference type="EMBL" id="EGD46161.1"/>
    </source>
</evidence>
<reference evidence="2" key="2">
    <citation type="submission" date="2011-01" db="EMBL/GenBank/DDBJ databases">
        <title>The Non-contiguous Finished genome of Clostridium papyrosolvens.</title>
        <authorList>
            <person name="Lucas S."/>
            <person name="Copeland A."/>
            <person name="Lapidus A."/>
            <person name="Cheng J.-F."/>
            <person name="Goodwin L."/>
            <person name="Pitluck S."/>
            <person name="Misra M."/>
            <person name="Chertkov O."/>
            <person name="Detter J.C."/>
            <person name="Han C."/>
            <person name="Tapia R."/>
            <person name="Land M."/>
            <person name="Hauser L."/>
            <person name="Kyrpides N."/>
            <person name="Ivanova N."/>
            <person name="Pagani I."/>
            <person name="Mouttaki H."/>
            <person name="He Z."/>
            <person name="Zhou J."/>
            <person name="Hemme C.L."/>
            <person name="Woyke T."/>
        </authorList>
    </citation>
    <scope>NUCLEOTIDE SEQUENCE [LARGE SCALE GENOMIC DNA]</scope>
    <source>
        <strain evidence="2">DSM 2782</strain>
    </source>
</reference>
<keyword evidence="3" id="KW-1185">Reference proteome</keyword>
<dbReference type="Proteomes" id="UP000003860">
    <property type="component" value="Unassembled WGS sequence"/>
</dbReference>
<evidence type="ECO:0000313" key="3">
    <source>
        <dbReference type="Proteomes" id="UP000003860"/>
    </source>
</evidence>
<accession>F1THF8</accession>
<keyword evidence="1" id="KW-0472">Membrane</keyword>
<protein>
    <submittedName>
        <fullName evidence="2">Uncharacterized protein</fullName>
    </submittedName>
</protein>
<keyword evidence="1" id="KW-0812">Transmembrane</keyword>
<organism evidence="2 3">
    <name type="scientific">Ruminiclostridium papyrosolvens DSM 2782</name>
    <dbReference type="NCBI Taxonomy" id="588581"/>
    <lineage>
        <taxon>Bacteria</taxon>
        <taxon>Bacillati</taxon>
        <taxon>Bacillota</taxon>
        <taxon>Clostridia</taxon>
        <taxon>Eubacteriales</taxon>
        <taxon>Oscillospiraceae</taxon>
        <taxon>Ruminiclostridium</taxon>
    </lineage>
</organism>
<sequence>MGSMGYELMQTREGRIVFILLVIVTVGLLVWDKKFSKKH</sequence>
<evidence type="ECO:0000256" key="1">
    <source>
        <dbReference type="SAM" id="Phobius"/>
    </source>
</evidence>
<feature type="transmembrane region" description="Helical" evidence="1">
    <location>
        <begin position="14"/>
        <end position="31"/>
    </location>
</feature>